<organism evidence="1 2">
    <name type="scientific">Ilyodon furcidens</name>
    <name type="common">goldbreast splitfin</name>
    <dbReference type="NCBI Taxonomy" id="33524"/>
    <lineage>
        <taxon>Eukaryota</taxon>
        <taxon>Metazoa</taxon>
        <taxon>Chordata</taxon>
        <taxon>Craniata</taxon>
        <taxon>Vertebrata</taxon>
        <taxon>Euteleostomi</taxon>
        <taxon>Actinopterygii</taxon>
        <taxon>Neopterygii</taxon>
        <taxon>Teleostei</taxon>
        <taxon>Neoteleostei</taxon>
        <taxon>Acanthomorphata</taxon>
        <taxon>Ovalentaria</taxon>
        <taxon>Atherinomorphae</taxon>
        <taxon>Cyprinodontiformes</taxon>
        <taxon>Goodeidae</taxon>
        <taxon>Ilyodon</taxon>
    </lineage>
</organism>
<protein>
    <submittedName>
        <fullName evidence="1">Uncharacterized protein</fullName>
    </submittedName>
</protein>
<accession>A0ABV0TZK7</accession>
<evidence type="ECO:0000313" key="1">
    <source>
        <dbReference type="EMBL" id="MEQ2237974.1"/>
    </source>
</evidence>
<sequence length="121" mass="13272">MIPASPLGCICELMFAGLTMAKKKEKKTSLPSSEEDGPQRQNCYTSRQCRTARAEKKTFFAVSALWIEGNLSRLSLCNAKTLPMLTQASTVSSSRLFCPLTSKPNTPNPPPSTYIPMPCCH</sequence>
<name>A0ABV0TZK7_9TELE</name>
<gene>
    <name evidence="1" type="ORF">ILYODFUR_028644</name>
</gene>
<comment type="caution">
    <text evidence="1">The sequence shown here is derived from an EMBL/GenBank/DDBJ whole genome shotgun (WGS) entry which is preliminary data.</text>
</comment>
<keyword evidence="2" id="KW-1185">Reference proteome</keyword>
<proteinExistence type="predicted"/>
<evidence type="ECO:0000313" key="2">
    <source>
        <dbReference type="Proteomes" id="UP001482620"/>
    </source>
</evidence>
<dbReference type="Proteomes" id="UP001482620">
    <property type="component" value="Unassembled WGS sequence"/>
</dbReference>
<reference evidence="1 2" key="1">
    <citation type="submission" date="2021-06" db="EMBL/GenBank/DDBJ databases">
        <authorList>
            <person name="Palmer J.M."/>
        </authorList>
    </citation>
    <scope>NUCLEOTIDE SEQUENCE [LARGE SCALE GENOMIC DNA]</scope>
    <source>
        <strain evidence="2">if_2019</strain>
        <tissue evidence="1">Muscle</tissue>
    </source>
</reference>
<dbReference type="EMBL" id="JAHRIQ010050287">
    <property type="protein sequence ID" value="MEQ2237974.1"/>
    <property type="molecule type" value="Genomic_DNA"/>
</dbReference>